<comment type="caution">
    <text evidence="2">The sequence shown here is derived from an EMBL/GenBank/DDBJ whole genome shotgun (WGS) entry which is preliminary data.</text>
</comment>
<dbReference type="OrthoDB" id="2887914at2"/>
<dbReference type="RefSeq" id="WP_122899017.1">
    <property type="nucleotide sequence ID" value="NZ_RHIB01000002.1"/>
</dbReference>
<reference evidence="2 3" key="1">
    <citation type="submission" date="2018-10" db="EMBL/GenBank/DDBJ databases">
        <title>Bacillus Keqinensis sp. nov., a moderately halophilic bacterium isolated from a saline-alkaline lake.</title>
        <authorList>
            <person name="Wang H."/>
        </authorList>
    </citation>
    <scope>NUCLEOTIDE SEQUENCE [LARGE SCALE GENOMIC DNA]</scope>
    <source>
        <strain evidence="2 3">KQ-3</strain>
    </source>
</reference>
<keyword evidence="1" id="KW-1133">Transmembrane helix</keyword>
<feature type="transmembrane region" description="Helical" evidence="1">
    <location>
        <begin position="6"/>
        <end position="24"/>
    </location>
</feature>
<sequence>MGIFFPAVVCGITMLTTLYLQILIERVYFHREKTLIVLHFPNVMFSWLMYGVTYISVNGFMLGGLAERGRAAVAAEAFLSSFPLVMGCYVITAPLFRRALRRYYPVKGTNIVYLKLKGISREK</sequence>
<dbReference type="EMBL" id="RHIB01000002">
    <property type="protein sequence ID" value="RNA67531.1"/>
    <property type="molecule type" value="Genomic_DNA"/>
</dbReference>
<name>A0A3M7TQ42_9BACI</name>
<keyword evidence="1" id="KW-0472">Membrane</keyword>
<proteinExistence type="predicted"/>
<dbReference type="AlphaFoldDB" id="A0A3M7TQ42"/>
<keyword evidence="3" id="KW-1185">Reference proteome</keyword>
<dbReference type="Proteomes" id="UP000278746">
    <property type="component" value="Unassembled WGS sequence"/>
</dbReference>
<feature type="transmembrane region" description="Helical" evidence="1">
    <location>
        <begin position="36"/>
        <end position="57"/>
    </location>
</feature>
<organism evidence="2 3">
    <name type="scientific">Alteribacter keqinensis</name>
    <dbReference type="NCBI Taxonomy" id="2483800"/>
    <lineage>
        <taxon>Bacteria</taxon>
        <taxon>Bacillati</taxon>
        <taxon>Bacillota</taxon>
        <taxon>Bacilli</taxon>
        <taxon>Bacillales</taxon>
        <taxon>Bacillaceae</taxon>
        <taxon>Alteribacter</taxon>
    </lineage>
</organism>
<gene>
    <name evidence="2" type="ORF">EBO34_12435</name>
</gene>
<keyword evidence="1" id="KW-0812">Transmembrane</keyword>
<evidence type="ECO:0000313" key="2">
    <source>
        <dbReference type="EMBL" id="RNA67531.1"/>
    </source>
</evidence>
<protein>
    <submittedName>
        <fullName evidence="2">Uncharacterized protein</fullName>
    </submittedName>
</protein>
<evidence type="ECO:0000313" key="3">
    <source>
        <dbReference type="Proteomes" id="UP000278746"/>
    </source>
</evidence>
<evidence type="ECO:0000256" key="1">
    <source>
        <dbReference type="SAM" id="Phobius"/>
    </source>
</evidence>
<accession>A0A3M7TQ42</accession>
<feature type="transmembrane region" description="Helical" evidence="1">
    <location>
        <begin position="77"/>
        <end position="96"/>
    </location>
</feature>